<name>A0A1M5TWL3_9RHOB</name>
<gene>
    <name evidence="1" type="ORF">SAMN04488044_2717</name>
</gene>
<reference evidence="2" key="1">
    <citation type="submission" date="2016-11" db="EMBL/GenBank/DDBJ databases">
        <authorList>
            <person name="Varghese N."/>
            <person name="Submissions S."/>
        </authorList>
    </citation>
    <scope>NUCLEOTIDE SEQUENCE [LARGE SCALE GENOMIC DNA]</scope>
    <source>
        <strain evidence="2">DSM 28223</strain>
    </source>
</reference>
<dbReference type="EMBL" id="FQWM01000006">
    <property type="protein sequence ID" value="SHH54996.1"/>
    <property type="molecule type" value="Genomic_DNA"/>
</dbReference>
<proteinExistence type="predicted"/>
<dbReference type="Proteomes" id="UP000184211">
    <property type="component" value="Unassembled WGS sequence"/>
</dbReference>
<keyword evidence="2" id="KW-1185">Reference proteome</keyword>
<evidence type="ECO:0000313" key="1">
    <source>
        <dbReference type="EMBL" id="SHH54996.1"/>
    </source>
</evidence>
<evidence type="ECO:0000313" key="2">
    <source>
        <dbReference type="Proteomes" id="UP000184211"/>
    </source>
</evidence>
<protein>
    <recommendedName>
        <fullName evidence="3">Sulfotransferase family protein</fullName>
    </recommendedName>
</protein>
<dbReference type="STRING" id="870908.SAMN04488044_2717"/>
<dbReference type="OrthoDB" id="7816979at2"/>
<organism evidence="1 2">
    <name type="scientific">Cognatishimia maritima</name>
    <dbReference type="NCBI Taxonomy" id="870908"/>
    <lineage>
        <taxon>Bacteria</taxon>
        <taxon>Pseudomonadati</taxon>
        <taxon>Pseudomonadota</taxon>
        <taxon>Alphaproteobacteria</taxon>
        <taxon>Rhodobacterales</taxon>
        <taxon>Paracoccaceae</taxon>
        <taxon>Cognatishimia</taxon>
    </lineage>
</organism>
<evidence type="ECO:0008006" key="3">
    <source>
        <dbReference type="Google" id="ProtNLM"/>
    </source>
</evidence>
<accession>A0A1M5TWL3</accession>
<dbReference type="AlphaFoldDB" id="A0A1M5TWL3"/>
<dbReference type="RefSeq" id="WP_072793572.1">
    <property type="nucleotide sequence ID" value="NZ_FQWM01000006.1"/>
</dbReference>
<sequence length="291" mass="33551">MQVALHFGAPYTDENRLQLCLGKNRERLQEVGTCIPRPASFRKSLRPVLHQFRKGTGDDALREEFITDVVGDTLPDRLVFSLDTFFGVPRLSVREDQFFPGYPDRMDSFLQLFDGADVELYFAICNPATYLQSLCKDHPGETLESLTEHSDPMRLRWSDFIARLRDIYPNLPITVWCNEDTPLIWPQILRDVAGVEAGFDFDGAFDLIEELMMPEGYKRFRDYLKGRPNITPEQELRVVTAFLEKFAREDLLEEAIDIPGWTEMHVDALTELYDHDAEDIRRIPGVTFVGP</sequence>